<accession>L8Y469</accession>
<dbReference type="InterPro" id="IPR013970">
    <property type="entry name" value="Rfa2"/>
</dbReference>
<reference evidence="5" key="2">
    <citation type="journal article" date="2013" name="Nat. Commun.">
        <title>Genome of the Chinese tree shrew.</title>
        <authorList>
            <person name="Fan Y."/>
            <person name="Huang Z.Y."/>
            <person name="Cao C.C."/>
            <person name="Chen C.S."/>
            <person name="Chen Y.X."/>
            <person name="Fan D.D."/>
            <person name="He J."/>
            <person name="Hou H.L."/>
            <person name="Hu L."/>
            <person name="Hu X.T."/>
            <person name="Jiang X.T."/>
            <person name="Lai R."/>
            <person name="Lang Y.S."/>
            <person name="Liang B."/>
            <person name="Liao S.G."/>
            <person name="Mu D."/>
            <person name="Ma Y.Y."/>
            <person name="Niu Y.Y."/>
            <person name="Sun X.Q."/>
            <person name="Xia J.Q."/>
            <person name="Xiao J."/>
            <person name="Xiong Z.Q."/>
            <person name="Xu L."/>
            <person name="Yang L."/>
            <person name="Zhang Y."/>
            <person name="Zhao W."/>
            <person name="Zhao X.D."/>
            <person name="Zheng Y.T."/>
            <person name="Zhou J.M."/>
            <person name="Zhu Y.B."/>
            <person name="Zhang G.J."/>
            <person name="Wang J."/>
            <person name="Yao Y.G."/>
        </authorList>
    </citation>
    <scope>NUCLEOTIDE SEQUENCE [LARGE SCALE GENOMIC DNA]</scope>
</reference>
<dbReference type="GO" id="GO:0003697">
    <property type="term" value="F:single-stranded DNA binding"/>
    <property type="evidence" value="ECO:0007669"/>
    <property type="project" value="TreeGrafter"/>
</dbReference>
<keyword evidence="3" id="KW-0539">Nucleus</keyword>
<organism evidence="4 5">
    <name type="scientific">Tupaia chinensis</name>
    <name type="common">Chinese tree shrew</name>
    <name type="synonym">Tupaia belangeri chinensis</name>
    <dbReference type="NCBI Taxonomy" id="246437"/>
    <lineage>
        <taxon>Eukaryota</taxon>
        <taxon>Metazoa</taxon>
        <taxon>Chordata</taxon>
        <taxon>Craniata</taxon>
        <taxon>Vertebrata</taxon>
        <taxon>Euteleostomi</taxon>
        <taxon>Mammalia</taxon>
        <taxon>Eutheria</taxon>
        <taxon>Euarchontoglires</taxon>
        <taxon>Scandentia</taxon>
        <taxon>Tupaiidae</taxon>
        <taxon>Tupaia</taxon>
    </lineage>
</organism>
<comment type="similarity">
    <text evidence="2">Belongs to the replication factor A protein 3 family.</text>
</comment>
<dbReference type="SUPFAM" id="SSF50249">
    <property type="entry name" value="Nucleic acid-binding proteins"/>
    <property type="match status" value="1"/>
</dbReference>
<keyword evidence="5" id="KW-1185">Reference proteome</keyword>
<dbReference type="AlphaFoldDB" id="L8Y469"/>
<sequence length="71" mass="7939">MADVMELPRSRVNASMLAQFIDRPVCFVGRLEKLNEEISGIIEVIGRVTAKATIMCTSYIQFKEDSSPFGK</sequence>
<dbReference type="GO" id="GO:0006284">
    <property type="term" value="P:base-excision repair"/>
    <property type="evidence" value="ECO:0007669"/>
    <property type="project" value="TreeGrafter"/>
</dbReference>
<evidence type="ECO:0000313" key="5">
    <source>
        <dbReference type="Proteomes" id="UP000011518"/>
    </source>
</evidence>
<dbReference type="GO" id="GO:0000724">
    <property type="term" value="P:double-strand break repair via homologous recombination"/>
    <property type="evidence" value="ECO:0007669"/>
    <property type="project" value="TreeGrafter"/>
</dbReference>
<dbReference type="EMBL" id="KB369586">
    <property type="protein sequence ID" value="ELV09844.1"/>
    <property type="molecule type" value="Genomic_DNA"/>
</dbReference>
<protein>
    <submittedName>
        <fullName evidence="4">Replication protein A 14 kDa subunit</fullName>
    </submittedName>
</protein>
<evidence type="ECO:0000256" key="2">
    <source>
        <dbReference type="ARBA" id="ARBA00009761"/>
    </source>
</evidence>
<evidence type="ECO:0000256" key="3">
    <source>
        <dbReference type="ARBA" id="ARBA00023242"/>
    </source>
</evidence>
<dbReference type="GO" id="GO:0006260">
    <property type="term" value="P:DNA replication"/>
    <property type="evidence" value="ECO:0007669"/>
    <property type="project" value="InterPro"/>
</dbReference>
<dbReference type="Pfam" id="PF08661">
    <property type="entry name" value="Rep_fac-A_3"/>
    <property type="match status" value="1"/>
</dbReference>
<dbReference type="PANTHER" id="PTHR15114:SF1">
    <property type="entry name" value="REPLICATION PROTEIN A 14 KDA SUBUNIT"/>
    <property type="match status" value="1"/>
</dbReference>
<dbReference type="InterPro" id="IPR012340">
    <property type="entry name" value="NA-bd_OB-fold"/>
</dbReference>
<dbReference type="GO" id="GO:0035861">
    <property type="term" value="C:site of double-strand break"/>
    <property type="evidence" value="ECO:0007669"/>
    <property type="project" value="TreeGrafter"/>
</dbReference>
<proteinExistence type="inferred from homology"/>
<name>L8Y469_TUPCH</name>
<dbReference type="Proteomes" id="UP000011518">
    <property type="component" value="Unassembled WGS sequence"/>
</dbReference>
<dbReference type="STRING" id="246437.L8Y469"/>
<dbReference type="GO" id="GO:0005662">
    <property type="term" value="C:DNA replication factor A complex"/>
    <property type="evidence" value="ECO:0007669"/>
    <property type="project" value="TreeGrafter"/>
</dbReference>
<comment type="subcellular location">
    <subcellularLocation>
        <location evidence="1">Nucleus</location>
    </subcellularLocation>
</comment>
<dbReference type="GO" id="GO:0006298">
    <property type="term" value="P:mismatch repair"/>
    <property type="evidence" value="ECO:0007669"/>
    <property type="project" value="TreeGrafter"/>
</dbReference>
<evidence type="ECO:0000313" key="4">
    <source>
        <dbReference type="EMBL" id="ELV09844.1"/>
    </source>
</evidence>
<dbReference type="GO" id="GO:0003684">
    <property type="term" value="F:damaged DNA binding"/>
    <property type="evidence" value="ECO:0007669"/>
    <property type="project" value="TreeGrafter"/>
</dbReference>
<gene>
    <name evidence="4" type="ORF">TREES_T100022037</name>
</gene>
<dbReference type="PANTHER" id="PTHR15114">
    <property type="entry name" value="REPLICATION PROTEIN A3"/>
    <property type="match status" value="1"/>
</dbReference>
<dbReference type="Gene3D" id="2.40.50.140">
    <property type="entry name" value="Nucleic acid-binding proteins"/>
    <property type="match status" value="2"/>
</dbReference>
<evidence type="ECO:0000256" key="1">
    <source>
        <dbReference type="ARBA" id="ARBA00004123"/>
    </source>
</evidence>
<dbReference type="GO" id="GO:0006289">
    <property type="term" value="P:nucleotide-excision repair"/>
    <property type="evidence" value="ECO:0007669"/>
    <property type="project" value="TreeGrafter"/>
</dbReference>
<reference evidence="5" key="1">
    <citation type="submission" date="2012-07" db="EMBL/GenBank/DDBJ databases">
        <title>Genome of the Chinese tree shrew, a rising model animal genetically related to primates.</title>
        <authorList>
            <person name="Zhang G."/>
            <person name="Fan Y."/>
            <person name="Yao Y."/>
            <person name="Huang Z."/>
        </authorList>
    </citation>
    <scope>NUCLEOTIDE SEQUENCE [LARGE SCALE GENOMIC DNA]</scope>
</reference>
<dbReference type="InParanoid" id="L8Y469"/>